<gene>
    <name evidence="1" type="ORF">CVT25_000143</name>
</gene>
<protein>
    <submittedName>
        <fullName evidence="1">Uncharacterized protein</fullName>
    </submittedName>
</protein>
<evidence type="ECO:0000313" key="1">
    <source>
        <dbReference type="EMBL" id="PPQ70323.1"/>
    </source>
</evidence>
<dbReference type="InParanoid" id="A0A409VVR1"/>
<sequence>MPFHQCHIVNGSIQLGGQATKLRCSTVDLEQVTTYQVRVASLFNHSKFNDNMNAYGYALCRGTSKEIFYASSNTTDRDSRACWQRAR</sequence>
<dbReference type="EMBL" id="NHYD01003907">
    <property type="protein sequence ID" value="PPQ70323.1"/>
    <property type="molecule type" value="Genomic_DNA"/>
</dbReference>
<keyword evidence="2" id="KW-1185">Reference proteome</keyword>
<dbReference type="AlphaFoldDB" id="A0A409VVR1"/>
<evidence type="ECO:0000313" key="2">
    <source>
        <dbReference type="Proteomes" id="UP000283269"/>
    </source>
</evidence>
<accession>A0A409VVR1</accession>
<dbReference type="Proteomes" id="UP000283269">
    <property type="component" value="Unassembled WGS sequence"/>
</dbReference>
<proteinExistence type="predicted"/>
<reference evidence="1 2" key="1">
    <citation type="journal article" date="2018" name="Evol. Lett.">
        <title>Horizontal gene cluster transfer increased hallucinogenic mushroom diversity.</title>
        <authorList>
            <person name="Reynolds H.T."/>
            <person name="Vijayakumar V."/>
            <person name="Gluck-Thaler E."/>
            <person name="Korotkin H.B."/>
            <person name="Matheny P.B."/>
            <person name="Slot J.C."/>
        </authorList>
    </citation>
    <scope>NUCLEOTIDE SEQUENCE [LARGE SCALE GENOMIC DNA]</scope>
    <source>
        <strain evidence="1 2">2631</strain>
    </source>
</reference>
<name>A0A409VVR1_PSICY</name>
<comment type="caution">
    <text evidence="1">The sequence shown here is derived from an EMBL/GenBank/DDBJ whole genome shotgun (WGS) entry which is preliminary data.</text>
</comment>
<organism evidence="1 2">
    <name type="scientific">Psilocybe cyanescens</name>
    <dbReference type="NCBI Taxonomy" id="93625"/>
    <lineage>
        <taxon>Eukaryota</taxon>
        <taxon>Fungi</taxon>
        <taxon>Dikarya</taxon>
        <taxon>Basidiomycota</taxon>
        <taxon>Agaricomycotina</taxon>
        <taxon>Agaricomycetes</taxon>
        <taxon>Agaricomycetidae</taxon>
        <taxon>Agaricales</taxon>
        <taxon>Agaricineae</taxon>
        <taxon>Strophariaceae</taxon>
        <taxon>Psilocybe</taxon>
    </lineage>
</organism>